<keyword evidence="3" id="KW-1003">Cell membrane</keyword>
<reference evidence="14" key="1">
    <citation type="submission" date="2017-02" db="UniProtKB">
        <authorList>
            <consortium name="WormBaseParasite"/>
        </authorList>
    </citation>
    <scope>IDENTIFICATION</scope>
</reference>
<comment type="similarity">
    <text evidence="7">Belongs to the major facilitator superfamily. Sugar transporter (TC 2.A.1.1) family.</text>
</comment>
<comment type="subcellular location">
    <subcellularLocation>
        <location evidence="1">Cell membrane</location>
        <topology evidence="1">Multi-pass membrane protein</topology>
    </subcellularLocation>
</comment>
<gene>
    <name evidence="12" type="ORF">ASIM_LOCUS13123</name>
</gene>
<feature type="transmembrane region" description="Helical" evidence="9">
    <location>
        <begin position="367"/>
        <end position="393"/>
    </location>
</feature>
<evidence type="ECO:0000256" key="1">
    <source>
        <dbReference type="ARBA" id="ARBA00004651"/>
    </source>
</evidence>
<evidence type="ECO:0000256" key="4">
    <source>
        <dbReference type="ARBA" id="ARBA00022692"/>
    </source>
</evidence>
<feature type="transmembrane region" description="Helical" evidence="9">
    <location>
        <begin position="218"/>
        <end position="240"/>
    </location>
</feature>
<feature type="transmembrane region" description="Helical" evidence="9">
    <location>
        <begin position="399"/>
        <end position="427"/>
    </location>
</feature>
<dbReference type="Pfam" id="PF00083">
    <property type="entry name" value="Sugar_tr"/>
    <property type="match status" value="1"/>
</dbReference>
<feature type="transmembrane region" description="Helical" evidence="9">
    <location>
        <begin position="95"/>
        <end position="117"/>
    </location>
</feature>
<keyword evidence="13" id="KW-1185">Reference proteome</keyword>
<dbReference type="AlphaFoldDB" id="A0A0M3JYZ7"/>
<dbReference type="InterPro" id="IPR005828">
    <property type="entry name" value="MFS_sugar_transport-like"/>
</dbReference>
<dbReference type="Gene3D" id="1.20.1250.20">
    <property type="entry name" value="MFS general substrate transporter like domains"/>
    <property type="match status" value="1"/>
</dbReference>
<evidence type="ECO:0000259" key="10">
    <source>
        <dbReference type="PROSITE" id="PS50850"/>
    </source>
</evidence>
<dbReference type="PRINTS" id="PR00171">
    <property type="entry name" value="SUGRTRNSPORT"/>
</dbReference>
<dbReference type="WBParaSite" id="ASIM_0001369501-mRNA-1">
    <property type="protein sequence ID" value="ASIM_0001369501-mRNA-1"/>
    <property type="gene ID" value="ASIM_0001369501"/>
</dbReference>
<evidence type="ECO:0000256" key="6">
    <source>
        <dbReference type="ARBA" id="ARBA00023136"/>
    </source>
</evidence>
<evidence type="ECO:0000256" key="5">
    <source>
        <dbReference type="ARBA" id="ARBA00022989"/>
    </source>
</evidence>
<organism evidence="14">
    <name type="scientific">Anisakis simplex</name>
    <name type="common">Herring worm</name>
    <dbReference type="NCBI Taxonomy" id="6269"/>
    <lineage>
        <taxon>Eukaryota</taxon>
        <taxon>Metazoa</taxon>
        <taxon>Ecdysozoa</taxon>
        <taxon>Nematoda</taxon>
        <taxon>Chromadorea</taxon>
        <taxon>Rhabditida</taxon>
        <taxon>Spirurina</taxon>
        <taxon>Ascaridomorpha</taxon>
        <taxon>Ascaridoidea</taxon>
        <taxon>Anisakidae</taxon>
        <taxon>Anisakis</taxon>
        <taxon>Anisakis simplex complex</taxon>
    </lineage>
</organism>
<dbReference type="NCBIfam" id="TIGR00879">
    <property type="entry name" value="SP"/>
    <property type="match status" value="1"/>
</dbReference>
<keyword evidence="5 9" id="KW-1133">Transmembrane helix</keyword>
<sequence>MGDEEAQRGESGGTGTDQQSSKPTESRKANEADLEGSYTGALLLAILSSSIGGSFQFGYHIGCINVPSQVMKDWFRDSHEILTGNKLEEKDIAKYQWGITVSLFAVGGMVGGLACGWAADRFGRKGAMIANNVVAMLAALFMSIARFVNTYHLIMIGRILIGINAGASSGLVPMYLIEISPVNLRGTIGSIPQFMVTFSILFSQILGLPQVLGTAEHWPLIFAFTAVPVLIQVCTLPFCVESPKYNLIVRDLAEQAEEDLKKLRGKNDVGAEMDIMREEAAAMAKVEKVKMGDLFKGSLAWPMFIAIMMMIAQQFSGINVAMFFSTSIFEGAGLKDNAIYATLGMGACNVLMTVASVFLVDKCGRRILLLLGLLGMLIASVLLTISISLYVANNESNQWAAYLSMLFVFGFVISFATGPGSIPWFFVSELFDSGARGGANSVAANVNWTSNFIVGLSWEFLNQSLKHYAFLIFACFQGFFIFFVYVYVPETKGRSIEDIKQEMKRGKSIWARQGGGGD</sequence>
<feature type="transmembrane region" description="Helical" evidence="9">
    <location>
        <begin position="129"/>
        <end position="148"/>
    </location>
</feature>
<dbReference type="PANTHER" id="PTHR23503">
    <property type="entry name" value="SOLUTE CARRIER FAMILY 2"/>
    <property type="match status" value="1"/>
</dbReference>
<dbReference type="GO" id="GO:1990539">
    <property type="term" value="P:fructose import across plasma membrane"/>
    <property type="evidence" value="ECO:0007669"/>
    <property type="project" value="UniProtKB-ARBA"/>
</dbReference>
<feature type="transmembrane region" description="Helical" evidence="9">
    <location>
        <begin position="154"/>
        <end position="176"/>
    </location>
</feature>
<evidence type="ECO:0000256" key="7">
    <source>
        <dbReference type="RuleBase" id="RU003346"/>
    </source>
</evidence>
<dbReference type="EMBL" id="MF069077">
    <property type="protein sequence ID" value="AVV64024.1"/>
    <property type="molecule type" value="Genomic_DNA"/>
</dbReference>
<dbReference type="InterPro" id="IPR020846">
    <property type="entry name" value="MFS_dom"/>
</dbReference>
<dbReference type="InterPro" id="IPR003663">
    <property type="entry name" value="Sugar/inositol_transpt"/>
</dbReference>
<evidence type="ECO:0000313" key="12">
    <source>
        <dbReference type="EMBL" id="VDK48992.1"/>
    </source>
</evidence>
<feature type="region of interest" description="Disordered" evidence="8">
    <location>
        <begin position="1"/>
        <end position="32"/>
    </location>
</feature>
<dbReference type="SUPFAM" id="SSF103473">
    <property type="entry name" value="MFS general substrate transporter"/>
    <property type="match status" value="1"/>
</dbReference>
<reference evidence="12 13" key="3">
    <citation type="submission" date="2018-11" db="EMBL/GenBank/DDBJ databases">
        <authorList>
            <consortium name="Pathogen Informatics"/>
        </authorList>
    </citation>
    <scope>NUCLEOTIDE SEQUENCE [LARGE SCALE GENOMIC DNA]</scope>
</reference>
<feature type="domain" description="Major facilitator superfamily (MFS) profile" evidence="10">
    <location>
        <begin position="46"/>
        <end position="492"/>
    </location>
</feature>
<accession>A0A0M3JYZ7</accession>
<evidence type="ECO:0000256" key="8">
    <source>
        <dbReference type="SAM" id="MobiDB-lite"/>
    </source>
</evidence>
<dbReference type="SMR" id="A0A0M3JYZ7"/>
<dbReference type="GO" id="GO:0005353">
    <property type="term" value="F:fructose transmembrane transporter activity"/>
    <property type="evidence" value="ECO:0007669"/>
    <property type="project" value="UniProtKB-ARBA"/>
</dbReference>
<feature type="transmembrane region" description="Helical" evidence="9">
    <location>
        <begin position="188"/>
        <end position="206"/>
    </location>
</feature>
<feature type="transmembrane region" description="Helical" evidence="9">
    <location>
        <begin position="467"/>
        <end position="488"/>
    </location>
</feature>
<proteinExistence type="inferred from homology"/>
<keyword evidence="4 9" id="KW-0812">Transmembrane</keyword>
<name>A0A0M3JYZ7_ANISI</name>
<evidence type="ECO:0000313" key="11">
    <source>
        <dbReference type="EMBL" id="AVV64024.1"/>
    </source>
</evidence>
<evidence type="ECO:0000256" key="9">
    <source>
        <dbReference type="SAM" id="Phobius"/>
    </source>
</evidence>
<evidence type="ECO:0000313" key="14">
    <source>
        <dbReference type="WBParaSite" id="ASIM_0001369501-mRNA-1"/>
    </source>
</evidence>
<dbReference type="InterPro" id="IPR005829">
    <property type="entry name" value="Sugar_transporter_CS"/>
</dbReference>
<dbReference type="PANTHER" id="PTHR23503:SF8">
    <property type="entry name" value="FACILITATED GLUCOSE TRANSPORTER PROTEIN 1"/>
    <property type="match status" value="1"/>
</dbReference>
<evidence type="ECO:0000256" key="3">
    <source>
        <dbReference type="ARBA" id="ARBA00022475"/>
    </source>
</evidence>
<evidence type="ECO:0000256" key="2">
    <source>
        <dbReference type="ARBA" id="ARBA00022448"/>
    </source>
</evidence>
<dbReference type="Proteomes" id="UP000267096">
    <property type="component" value="Unassembled WGS sequence"/>
</dbReference>
<dbReference type="PROSITE" id="PS00217">
    <property type="entry name" value="SUGAR_TRANSPORT_2"/>
    <property type="match status" value="1"/>
</dbReference>
<dbReference type="EMBL" id="UYRR01031318">
    <property type="protein sequence ID" value="VDK48992.1"/>
    <property type="molecule type" value="Genomic_DNA"/>
</dbReference>
<dbReference type="InterPro" id="IPR036259">
    <property type="entry name" value="MFS_trans_sf"/>
</dbReference>
<protein>
    <submittedName>
        <fullName evidence="11 14">Solute carrier family facilitated glucose transporter member 1</fullName>
    </submittedName>
</protein>
<dbReference type="FunFam" id="1.20.1250.20:FF:001511">
    <property type="entry name" value="Solute carrier family 2, facilitated glucose transporter member 5"/>
    <property type="match status" value="1"/>
</dbReference>
<keyword evidence="11" id="KW-0762">Sugar transport</keyword>
<evidence type="ECO:0000313" key="13">
    <source>
        <dbReference type="Proteomes" id="UP000267096"/>
    </source>
</evidence>
<dbReference type="GO" id="GO:0005886">
    <property type="term" value="C:plasma membrane"/>
    <property type="evidence" value="ECO:0007669"/>
    <property type="project" value="UniProtKB-SubCell"/>
</dbReference>
<dbReference type="PROSITE" id="PS50850">
    <property type="entry name" value="MFS"/>
    <property type="match status" value="1"/>
</dbReference>
<feature type="transmembrane region" description="Helical" evidence="9">
    <location>
        <begin position="299"/>
        <end position="318"/>
    </location>
</feature>
<reference evidence="11" key="2">
    <citation type="submission" date="2017-04" db="EMBL/GenBank/DDBJ databases">
        <authorList>
            <person name="Afonso C.L."/>
            <person name="Miller P.J."/>
            <person name="Scott M.A."/>
            <person name="Spackman E."/>
            <person name="Goraichik I."/>
            <person name="Dimitrov K.M."/>
            <person name="Suarez D.L."/>
            <person name="Swayne D.E."/>
        </authorList>
    </citation>
    <scope>NUCLEOTIDE SEQUENCE</scope>
</reference>
<dbReference type="InterPro" id="IPR045263">
    <property type="entry name" value="GLUT"/>
</dbReference>
<feature type="transmembrane region" description="Helical" evidence="9">
    <location>
        <begin position="338"/>
        <end position="360"/>
    </location>
</feature>
<keyword evidence="2 7" id="KW-0813">Transport</keyword>
<dbReference type="OrthoDB" id="4540492at2759"/>
<keyword evidence="6 9" id="KW-0472">Membrane</keyword>